<dbReference type="GO" id="GO:0005886">
    <property type="term" value="C:plasma membrane"/>
    <property type="evidence" value="ECO:0007669"/>
    <property type="project" value="UniProtKB-SubCell"/>
</dbReference>
<dbReference type="EMBL" id="FWFK01000001">
    <property type="protein sequence ID" value="SLN17794.1"/>
    <property type="molecule type" value="Genomic_DNA"/>
</dbReference>
<dbReference type="SUPFAM" id="SSF56655">
    <property type="entry name" value="Carbohydrate phosphatase"/>
    <property type="match status" value="1"/>
</dbReference>
<organism evidence="8 9">
    <name type="scientific">Roseivivax jejudonensis</name>
    <dbReference type="NCBI Taxonomy" id="1529041"/>
    <lineage>
        <taxon>Bacteria</taxon>
        <taxon>Pseudomonadati</taxon>
        <taxon>Pseudomonadota</taxon>
        <taxon>Alphaproteobacteria</taxon>
        <taxon>Rhodobacterales</taxon>
        <taxon>Roseobacteraceae</taxon>
        <taxon>Roseivivax</taxon>
    </lineage>
</organism>
<feature type="binding site" evidence="6">
    <location>
        <position position="96"/>
    </location>
    <ligand>
        <name>Mg(2+)</name>
        <dbReference type="ChEBI" id="CHEBI:18420"/>
        <label>2</label>
    </ligand>
</feature>
<dbReference type="PRINTS" id="PR00377">
    <property type="entry name" value="IMPHPHTASES"/>
</dbReference>
<dbReference type="Gene3D" id="3.40.190.80">
    <property type="match status" value="1"/>
</dbReference>
<name>A0A1X6YD68_9RHOB</name>
<dbReference type="PANTHER" id="PTHR43028">
    <property type="entry name" value="3'(2'),5'-BISPHOSPHATE NUCLEOTIDASE 1"/>
    <property type="match status" value="1"/>
</dbReference>
<dbReference type="GO" id="GO:0000287">
    <property type="term" value="F:magnesium ion binding"/>
    <property type="evidence" value="ECO:0007669"/>
    <property type="project" value="UniProtKB-UniRule"/>
</dbReference>
<feature type="binding site" evidence="6">
    <location>
        <begin position="95"/>
        <end position="98"/>
    </location>
    <ligand>
        <name>substrate</name>
    </ligand>
</feature>
<dbReference type="GO" id="GO:0000103">
    <property type="term" value="P:sulfate assimilation"/>
    <property type="evidence" value="ECO:0007669"/>
    <property type="project" value="TreeGrafter"/>
</dbReference>
<gene>
    <name evidence="6 8" type="primary">cysQ</name>
    <name evidence="8" type="ORF">ROJ8625_00575</name>
</gene>
<comment type="cofactor">
    <cofactor evidence="6 7">
        <name>Mg(2+)</name>
        <dbReference type="ChEBI" id="CHEBI:18420"/>
    </cofactor>
</comment>
<feature type="binding site" evidence="6">
    <location>
        <position position="225"/>
    </location>
    <ligand>
        <name>substrate</name>
    </ligand>
</feature>
<protein>
    <recommendedName>
        <fullName evidence="6">3'(2'),5'-bisphosphate nucleotidase CysQ</fullName>
        <ecNumber evidence="6">3.1.3.7</ecNumber>
    </recommendedName>
    <alternativeName>
        <fullName evidence="6">3'(2'),5-bisphosphonucleoside 3'(2')-phosphohydrolase</fullName>
    </alternativeName>
    <alternativeName>
        <fullName evidence="6">3'-phosphoadenosine 5'-phosphate phosphatase</fullName>
        <shortName evidence="6">PAP phosphatase</shortName>
    </alternativeName>
</protein>
<dbReference type="PANTHER" id="PTHR43028:SF5">
    <property type="entry name" value="3'(2'),5'-BISPHOSPHATE NUCLEOTIDASE 1"/>
    <property type="match status" value="1"/>
</dbReference>
<keyword evidence="4 6" id="KW-0378">Hydrolase</keyword>
<dbReference type="CDD" id="cd01638">
    <property type="entry name" value="CysQ"/>
    <property type="match status" value="1"/>
</dbReference>
<keyword evidence="3 6" id="KW-0997">Cell inner membrane</keyword>
<evidence type="ECO:0000256" key="7">
    <source>
        <dbReference type="PIRSR" id="PIRSR600760-2"/>
    </source>
</evidence>
<comment type="catalytic activity">
    <reaction evidence="6">
        <text>adenosine 3',5'-bisphosphate + H2O = AMP + phosphate</text>
        <dbReference type="Rhea" id="RHEA:10040"/>
        <dbReference type="ChEBI" id="CHEBI:15377"/>
        <dbReference type="ChEBI" id="CHEBI:43474"/>
        <dbReference type="ChEBI" id="CHEBI:58343"/>
        <dbReference type="ChEBI" id="CHEBI:456215"/>
        <dbReference type="EC" id="3.1.3.7"/>
    </reaction>
</comment>
<dbReference type="PROSITE" id="PS00630">
    <property type="entry name" value="IMP_2"/>
    <property type="match status" value="1"/>
</dbReference>
<keyword evidence="6 7" id="KW-0479">Metal-binding</keyword>
<evidence type="ECO:0000313" key="9">
    <source>
        <dbReference type="Proteomes" id="UP000193570"/>
    </source>
</evidence>
<evidence type="ECO:0000313" key="8">
    <source>
        <dbReference type="EMBL" id="SLN17794.1"/>
    </source>
</evidence>
<feature type="binding site" evidence="6">
    <location>
        <position position="93"/>
    </location>
    <ligand>
        <name>Mg(2+)</name>
        <dbReference type="ChEBI" id="CHEBI:18420"/>
        <label>1</label>
    </ligand>
</feature>
<evidence type="ECO:0000256" key="4">
    <source>
        <dbReference type="ARBA" id="ARBA00022801"/>
    </source>
</evidence>
<dbReference type="HAMAP" id="MF_02095">
    <property type="entry name" value="CysQ"/>
    <property type="match status" value="1"/>
</dbReference>
<feature type="binding site" evidence="6">
    <location>
        <position position="225"/>
    </location>
    <ligand>
        <name>Mg(2+)</name>
        <dbReference type="ChEBI" id="CHEBI:18420"/>
        <label>2</label>
    </ligand>
</feature>
<feature type="binding site" evidence="6">
    <location>
        <position position="76"/>
    </location>
    <ligand>
        <name>Mg(2+)</name>
        <dbReference type="ChEBI" id="CHEBI:18420"/>
        <label>1</label>
    </ligand>
</feature>
<dbReference type="InterPro" id="IPR020550">
    <property type="entry name" value="Inositol_monophosphatase_CS"/>
</dbReference>
<feature type="binding site" evidence="7">
    <location>
        <position position="225"/>
    </location>
    <ligand>
        <name>Mg(2+)</name>
        <dbReference type="ChEBI" id="CHEBI:18420"/>
        <label>1</label>
        <note>catalytic</note>
    </ligand>
</feature>
<dbReference type="NCBIfam" id="TIGR01331">
    <property type="entry name" value="bisphos_cysQ"/>
    <property type="match status" value="1"/>
</dbReference>
<evidence type="ECO:0000256" key="6">
    <source>
        <dbReference type="HAMAP-Rule" id="MF_02095"/>
    </source>
</evidence>
<reference evidence="8 9" key="1">
    <citation type="submission" date="2017-03" db="EMBL/GenBank/DDBJ databases">
        <authorList>
            <person name="Afonso C.L."/>
            <person name="Miller P.J."/>
            <person name="Scott M.A."/>
            <person name="Spackman E."/>
            <person name="Goraichik I."/>
            <person name="Dimitrov K.M."/>
            <person name="Suarez D.L."/>
            <person name="Swayne D.E."/>
        </authorList>
    </citation>
    <scope>NUCLEOTIDE SEQUENCE [LARGE SCALE GENOMIC DNA]</scope>
    <source>
        <strain evidence="8 9">CECT 8625</strain>
    </source>
</reference>
<feature type="binding site" evidence="6 7">
    <location>
        <position position="93"/>
    </location>
    <ligand>
        <name>Mg(2+)</name>
        <dbReference type="ChEBI" id="CHEBI:18420"/>
        <label>2</label>
    </ligand>
</feature>
<proteinExistence type="inferred from homology"/>
<feature type="binding site" evidence="7">
    <location>
        <position position="95"/>
    </location>
    <ligand>
        <name>Mg(2+)</name>
        <dbReference type="ChEBI" id="CHEBI:18420"/>
        <label>1</label>
        <note>catalytic</note>
    </ligand>
</feature>
<keyword evidence="5 6" id="KW-0472">Membrane</keyword>
<dbReference type="GO" id="GO:0050427">
    <property type="term" value="P:3'-phosphoadenosine 5'-phosphosulfate metabolic process"/>
    <property type="evidence" value="ECO:0007669"/>
    <property type="project" value="TreeGrafter"/>
</dbReference>
<dbReference type="InterPro" id="IPR050725">
    <property type="entry name" value="CysQ/Inositol_MonoPase"/>
</dbReference>
<sequence>MCHGKGETLNYSDLTPVLRRLALEAGDAIMEIYDAYDFEVKTKSDDSPVTAADEAADALISAGLRAAFPDVALVTEEQADSHDQDVETFLIVDPLDGTKEFVNRRGDFTVNIALVEDGVPSRGVVYAPAKGRLFYTDSVGSTVEETGPFDKDEAGETKPLRVSDPDNGALMVVASKSHRDEATDSYIGKYSVKDMTSAGSSLKFCLVATGEADLYPRLGRTMEWDTAAGHAVLMGAGGRVVRFDDHTPLSYGKPGFANPYFIAYAPGVKLQKG</sequence>
<dbReference type="EC" id="3.1.3.7" evidence="6"/>
<dbReference type="GO" id="GO:0008441">
    <property type="term" value="F:3'(2'),5'-bisphosphate nucleotidase activity"/>
    <property type="evidence" value="ECO:0007669"/>
    <property type="project" value="UniProtKB-UniRule"/>
</dbReference>
<dbReference type="RefSeq" id="WP_370738461.1">
    <property type="nucleotide sequence ID" value="NZ_FWFK01000001.1"/>
</dbReference>
<dbReference type="Pfam" id="PF00459">
    <property type="entry name" value="Inositol_P"/>
    <property type="match status" value="1"/>
</dbReference>
<evidence type="ECO:0000256" key="3">
    <source>
        <dbReference type="ARBA" id="ARBA00022519"/>
    </source>
</evidence>
<feature type="binding site" evidence="6">
    <location>
        <position position="95"/>
    </location>
    <ligand>
        <name>Mg(2+)</name>
        <dbReference type="ChEBI" id="CHEBI:18420"/>
        <label>1</label>
    </ligand>
</feature>
<evidence type="ECO:0000256" key="5">
    <source>
        <dbReference type="ARBA" id="ARBA00023136"/>
    </source>
</evidence>
<dbReference type="Proteomes" id="UP000193570">
    <property type="component" value="Unassembled WGS sequence"/>
</dbReference>
<feature type="binding site" evidence="7">
    <location>
        <position position="96"/>
    </location>
    <ligand>
        <name>Mg(2+)</name>
        <dbReference type="ChEBI" id="CHEBI:18420"/>
        <label>1</label>
        <note>catalytic</note>
    </ligand>
</feature>
<evidence type="ECO:0000256" key="2">
    <source>
        <dbReference type="ARBA" id="ARBA00022475"/>
    </source>
</evidence>
<dbReference type="InterPro" id="IPR000760">
    <property type="entry name" value="Inositol_monophosphatase-like"/>
</dbReference>
<comment type="subcellular location">
    <subcellularLocation>
        <location evidence="6">Cell inner membrane</location>
        <topology evidence="6">Peripheral membrane protein</topology>
        <orientation evidence="6">Cytoplasmic side</orientation>
    </subcellularLocation>
</comment>
<evidence type="ECO:0000256" key="1">
    <source>
        <dbReference type="ARBA" id="ARBA00005289"/>
    </source>
</evidence>
<comment type="similarity">
    <text evidence="1 6">Belongs to the inositol monophosphatase superfamily. CysQ family.</text>
</comment>
<keyword evidence="6 7" id="KW-0460">Magnesium</keyword>
<dbReference type="AlphaFoldDB" id="A0A1X6YD68"/>
<feature type="binding site" evidence="7">
    <location>
        <position position="76"/>
    </location>
    <ligand>
        <name>Mg(2+)</name>
        <dbReference type="ChEBI" id="CHEBI:18420"/>
        <label>1</label>
        <note>catalytic</note>
    </ligand>
</feature>
<dbReference type="GO" id="GO:0046854">
    <property type="term" value="P:phosphatidylinositol phosphate biosynthetic process"/>
    <property type="evidence" value="ECO:0007669"/>
    <property type="project" value="InterPro"/>
</dbReference>
<feature type="binding site" evidence="6">
    <location>
        <position position="76"/>
    </location>
    <ligand>
        <name>substrate</name>
    </ligand>
</feature>
<accession>A0A1X6YD68</accession>
<keyword evidence="9" id="KW-1185">Reference proteome</keyword>
<comment type="function">
    <text evidence="6">Converts adenosine-3',5'-bisphosphate (PAP) to AMP.</text>
</comment>
<keyword evidence="2 6" id="KW-1003">Cell membrane</keyword>
<dbReference type="Gene3D" id="3.30.540.10">
    <property type="entry name" value="Fructose-1,6-Bisphosphatase, subunit A, domain 1"/>
    <property type="match status" value="1"/>
</dbReference>
<dbReference type="InterPro" id="IPR006240">
    <property type="entry name" value="CysQ"/>
</dbReference>